<evidence type="ECO:0000256" key="1">
    <source>
        <dbReference type="ARBA" id="ARBA00022630"/>
    </source>
</evidence>
<dbReference type="InterPro" id="IPR036661">
    <property type="entry name" value="Luciferase-like_sf"/>
</dbReference>
<dbReference type="Pfam" id="PF00296">
    <property type="entry name" value="Bac_luciferase"/>
    <property type="match status" value="1"/>
</dbReference>
<evidence type="ECO:0000313" key="6">
    <source>
        <dbReference type="EMBL" id="MFF3567767.1"/>
    </source>
</evidence>
<dbReference type="SUPFAM" id="SSF51182">
    <property type="entry name" value="RmlC-like cupins"/>
    <property type="match status" value="1"/>
</dbReference>
<keyword evidence="3" id="KW-0560">Oxidoreductase</keyword>
<evidence type="ECO:0000256" key="3">
    <source>
        <dbReference type="ARBA" id="ARBA00023002"/>
    </source>
</evidence>
<dbReference type="Gene3D" id="3.20.20.30">
    <property type="entry name" value="Luciferase-like domain"/>
    <property type="match status" value="1"/>
</dbReference>
<sequence>MSYDDVEILGMIGTADASETRAGDGAVIDPDYTIRFARAHEDGGFDRVLIGYGSGWPEGSQVAAAVAAHTERLGLLVAHRPGVVHPTLASRMFTTLDQFSGGRVALNIVTGSTDVEQRREGDFLPHDERYARTDEYLQILRAAWDTTGPRDFSGGYYRFEGFHPQVQPHEGRHLELFFGGSSPAAYSVGARHADTYMLWGEPLRETAEQIATVADRAVAAGRDRRPRISVSFRPILGPTDDAAWERAHRILDTITTGVGGAHNLRANQLHPRGADPQNAGSQRLLAVAEKGELHDRCLWTPTAKAVGGGGNSTALVGSPETVAAALLDYIEIGVDTVLIRGYDPLQDAIDYGRDLLPLVRQELAHRKATRPDRAAVQSRARLPIPQPGAGMTRPPIVAVQTDVPELAAFADTVAQLIDDITDERALTTAIRDELAAVLATGFDLPADKTRPDPDHYVMYPLHVAPDGAFSIASAVWNVGQGTPVHGHETWGVVGIHRGTEVETRFRKPSAENVPLVEAGTSEWTTGQVTVCCTTDDDVHQVRCGGDEPVIGIHVYGADIGTLPRRSYNPETGAVHWFTSAWAAGASE</sequence>
<evidence type="ECO:0000256" key="4">
    <source>
        <dbReference type="ARBA" id="ARBA00023033"/>
    </source>
</evidence>
<keyword evidence="4" id="KW-0503">Monooxygenase</keyword>
<evidence type="ECO:0000313" key="7">
    <source>
        <dbReference type="Proteomes" id="UP001601992"/>
    </source>
</evidence>
<dbReference type="Gene3D" id="2.60.120.10">
    <property type="entry name" value="Jelly Rolls"/>
    <property type="match status" value="1"/>
</dbReference>
<keyword evidence="2" id="KW-0288">FMN</keyword>
<keyword evidence="7" id="KW-1185">Reference proteome</keyword>
<comment type="caution">
    <text evidence="6">The sequence shown here is derived from an EMBL/GenBank/DDBJ whole genome shotgun (WGS) entry which is preliminary data.</text>
</comment>
<dbReference type="InterPro" id="IPR014710">
    <property type="entry name" value="RmlC-like_jellyroll"/>
</dbReference>
<feature type="domain" description="Luciferase-like" evidence="5">
    <location>
        <begin position="19"/>
        <end position="336"/>
    </location>
</feature>
<dbReference type="CDD" id="cd01094">
    <property type="entry name" value="Alkanesulfonate_monoxygenase"/>
    <property type="match status" value="1"/>
</dbReference>
<dbReference type="EMBL" id="JBIAQY010000002">
    <property type="protein sequence ID" value="MFF3567767.1"/>
    <property type="molecule type" value="Genomic_DNA"/>
</dbReference>
<keyword evidence="1" id="KW-0285">Flavoprotein</keyword>
<dbReference type="PANTHER" id="PTHR42847:SF9">
    <property type="entry name" value="BLL6451 PROTEIN"/>
    <property type="match status" value="1"/>
</dbReference>
<evidence type="ECO:0000259" key="5">
    <source>
        <dbReference type="Pfam" id="PF00296"/>
    </source>
</evidence>
<proteinExistence type="predicted"/>
<dbReference type="PANTHER" id="PTHR42847">
    <property type="entry name" value="ALKANESULFONATE MONOOXYGENASE"/>
    <property type="match status" value="1"/>
</dbReference>
<evidence type="ECO:0000256" key="2">
    <source>
        <dbReference type="ARBA" id="ARBA00022643"/>
    </source>
</evidence>
<dbReference type="InterPro" id="IPR050172">
    <property type="entry name" value="SsuD_RutA_monooxygenase"/>
</dbReference>
<name>A0ABW6RUU1_9NOCA</name>
<gene>
    <name evidence="6" type="ORF">ACFYXQ_08265</name>
</gene>
<organism evidence="6 7">
    <name type="scientific">Nocardia jiangxiensis</name>
    <dbReference type="NCBI Taxonomy" id="282685"/>
    <lineage>
        <taxon>Bacteria</taxon>
        <taxon>Bacillati</taxon>
        <taxon>Actinomycetota</taxon>
        <taxon>Actinomycetes</taxon>
        <taxon>Mycobacteriales</taxon>
        <taxon>Nocardiaceae</taxon>
        <taxon>Nocardia</taxon>
    </lineage>
</organism>
<protein>
    <submittedName>
        <fullName evidence="6">LLM class flavin-dependent oxidoreductase</fullName>
    </submittedName>
</protein>
<accession>A0ABW6RUU1</accession>
<reference evidence="6 7" key="1">
    <citation type="submission" date="2024-10" db="EMBL/GenBank/DDBJ databases">
        <title>The Natural Products Discovery Center: Release of the First 8490 Sequenced Strains for Exploring Actinobacteria Biosynthetic Diversity.</title>
        <authorList>
            <person name="Kalkreuter E."/>
            <person name="Kautsar S.A."/>
            <person name="Yang D."/>
            <person name="Bader C.D."/>
            <person name="Teijaro C.N."/>
            <person name="Fluegel L."/>
            <person name="Davis C.M."/>
            <person name="Simpson J.R."/>
            <person name="Lauterbach L."/>
            <person name="Steele A.D."/>
            <person name="Gui C."/>
            <person name="Meng S."/>
            <person name="Li G."/>
            <person name="Viehrig K."/>
            <person name="Ye F."/>
            <person name="Su P."/>
            <person name="Kiefer A.F."/>
            <person name="Nichols A."/>
            <person name="Cepeda A.J."/>
            <person name="Yan W."/>
            <person name="Fan B."/>
            <person name="Jiang Y."/>
            <person name="Adhikari A."/>
            <person name="Zheng C.-J."/>
            <person name="Schuster L."/>
            <person name="Cowan T.M."/>
            <person name="Smanski M.J."/>
            <person name="Chevrette M.G."/>
            <person name="De Carvalho L.P.S."/>
            <person name="Shen B."/>
        </authorList>
    </citation>
    <scope>NUCLEOTIDE SEQUENCE [LARGE SCALE GENOMIC DNA]</scope>
    <source>
        <strain evidence="6 7">NPDC002593</strain>
    </source>
</reference>
<dbReference type="SUPFAM" id="SSF51679">
    <property type="entry name" value="Bacterial luciferase-like"/>
    <property type="match status" value="1"/>
</dbReference>
<dbReference type="CDD" id="cd10548">
    <property type="entry name" value="cupin_CDO"/>
    <property type="match status" value="1"/>
</dbReference>
<dbReference type="Proteomes" id="UP001601992">
    <property type="component" value="Unassembled WGS sequence"/>
</dbReference>
<dbReference type="InterPro" id="IPR011251">
    <property type="entry name" value="Luciferase-like_dom"/>
</dbReference>
<dbReference type="RefSeq" id="WP_387402993.1">
    <property type="nucleotide sequence ID" value="NZ_JBIAQY010000002.1"/>
</dbReference>
<dbReference type="InterPro" id="IPR011051">
    <property type="entry name" value="RmlC_Cupin_sf"/>
</dbReference>